<reference evidence="5 6" key="1">
    <citation type="submission" date="2017-03" db="EMBL/GenBank/DDBJ databases">
        <title>Complete genome sequence of Blastomonas fulva degrading microcsystin LR.</title>
        <authorList>
            <person name="Lee H.-g."/>
            <person name="Jin L."/>
            <person name="oh H.-M."/>
        </authorList>
    </citation>
    <scope>NUCLEOTIDE SEQUENCE [LARGE SCALE GENOMIC DNA]</scope>
    <source>
        <strain evidence="5 6">T2</strain>
    </source>
</reference>
<accession>A0ABN5B2G9</accession>
<name>A0ABN5B2G9_9SPHN</name>
<organism evidence="5 6">
    <name type="scientific">Blastomonas fulva</name>
    <dbReference type="NCBI Taxonomy" id="1550728"/>
    <lineage>
        <taxon>Bacteria</taxon>
        <taxon>Pseudomonadati</taxon>
        <taxon>Pseudomonadota</taxon>
        <taxon>Alphaproteobacteria</taxon>
        <taxon>Sphingomonadales</taxon>
        <taxon>Sphingomonadaceae</taxon>
        <taxon>Blastomonas</taxon>
    </lineage>
</organism>
<gene>
    <name evidence="5" type="ORF">B5J99_06495</name>
</gene>
<dbReference type="Proteomes" id="UP000258016">
    <property type="component" value="Chromosome"/>
</dbReference>
<dbReference type="InterPro" id="IPR002937">
    <property type="entry name" value="Amino_oxidase"/>
</dbReference>
<evidence type="ECO:0000256" key="3">
    <source>
        <dbReference type="ARBA" id="ARBA00023002"/>
    </source>
</evidence>
<dbReference type="PANTHER" id="PTHR43563">
    <property type="entry name" value="AMINE OXIDASE"/>
    <property type="match status" value="1"/>
</dbReference>
<evidence type="ECO:0000259" key="4">
    <source>
        <dbReference type="Pfam" id="PF01593"/>
    </source>
</evidence>
<feature type="domain" description="Amine oxidase" evidence="4">
    <location>
        <begin position="48"/>
        <end position="484"/>
    </location>
</feature>
<dbReference type="InterPro" id="IPR006311">
    <property type="entry name" value="TAT_signal"/>
</dbReference>
<evidence type="ECO:0000313" key="5">
    <source>
        <dbReference type="EMBL" id="ASR51162.1"/>
    </source>
</evidence>
<evidence type="ECO:0000313" key="6">
    <source>
        <dbReference type="Proteomes" id="UP000258016"/>
    </source>
</evidence>
<proteinExistence type="inferred from homology"/>
<protein>
    <recommendedName>
        <fullName evidence="4">Amine oxidase domain-containing protein</fullName>
    </recommendedName>
</protein>
<dbReference type="PROSITE" id="PS51318">
    <property type="entry name" value="TAT"/>
    <property type="match status" value="1"/>
</dbReference>
<dbReference type="PANTHER" id="PTHR43563:SF1">
    <property type="entry name" value="AMINE OXIDASE [FLAVIN-CONTAINING] B"/>
    <property type="match status" value="1"/>
</dbReference>
<dbReference type="RefSeq" id="WP_117351937.1">
    <property type="nucleotide sequence ID" value="NZ_CP020083.1"/>
</dbReference>
<comment type="cofactor">
    <cofactor evidence="1">
        <name>FAD</name>
        <dbReference type="ChEBI" id="CHEBI:57692"/>
    </cofactor>
</comment>
<dbReference type="GeneID" id="303485227"/>
<comment type="similarity">
    <text evidence="2">Belongs to the flavin monoamine oxidase family.</text>
</comment>
<dbReference type="InterPro" id="IPR001613">
    <property type="entry name" value="Flavin_amine_oxidase"/>
</dbReference>
<dbReference type="InterPro" id="IPR036188">
    <property type="entry name" value="FAD/NAD-bd_sf"/>
</dbReference>
<dbReference type="EMBL" id="CP020083">
    <property type="protein sequence ID" value="ASR51162.1"/>
    <property type="molecule type" value="Genomic_DNA"/>
</dbReference>
<dbReference type="InterPro" id="IPR050703">
    <property type="entry name" value="Flavin_MAO"/>
</dbReference>
<keyword evidence="3" id="KW-0560">Oxidoreductase</keyword>
<dbReference type="Pfam" id="PF01593">
    <property type="entry name" value="Amino_oxidase"/>
    <property type="match status" value="1"/>
</dbReference>
<keyword evidence="6" id="KW-1185">Reference proteome</keyword>
<dbReference type="SUPFAM" id="SSF54373">
    <property type="entry name" value="FAD-linked reductases, C-terminal domain"/>
    <property type="match status" value="1"/>
</dbReference>
<dbReference type="PRINTS" id="PR00757">
    <property type="entry name" value="AMINEOXDASEF"/>
</dbReference>
<evidence type="ECO:0000256" key="2">
    <source>
        <dbReference type="ARBA" id="ARBA00005995"/>
    </source>
</evidence>
<sequence>MSHTILTGSRRAFLSGAGAMFATSAVAKTAKGGGQPEKLDVIVVGAGLAGLNAAHVLESQGLKVAVVEANDRVGGRLRTGHAEGYTAELGGSEVGPLYGRVRNACTQFNVGLTEDGGKSTPFVLNIEGQMVLPKDWASSNANHTMGAEREILPFLIQNRLFFDWVPFEDPADWLEAKYHEHDMSAAAYMRARGVSEAAIRLADIDLNGPSVHSVSAMSIFRDLARLKVEGFNDPTKPQYGAGNTSKRHYIVGGSDMLPKAMAAALKGRVMLKSPVSAIDQTADEVEVRLMGGERMRARFVVMAAPFSAVRYINFTPGLPTAQANAVQGAIYSATTQFHFRVLKPFWEADGLPPSIWSDRFFERAFVMDKGGAHGSLIVWMNGDGATRLDAMDLPTQRAFIMAELAAARPSTAGALEPLFEYSWEKNPFVGGNKHCFAAGQVKMFAKEMALPHGRVHFAGEHLRRMEPGMESAMETAEIAALEILERA</sequence>
<dbReference type="Gene3D" id="3.50.50.60">
    <property type="entry name" value="FAD/NAD(P)-binding domain"/>
    <property type="match status" value="1"/>
</dbReference>
<evidence type="ECO:0000256" key="1">
    <source>
        <dbReference type="ARBA" id="ARBA00001974"/>
    </source>
</evidence>
<dbReference type="SUPFAM" id="SSF51905">
    <property type="entry name" value="FAD/NAD(P)-binding domain"/>
    <property type="match status" value="1"/>
</dbReference>